<dbReference type="InterPro" id="IPR050343">
    <property type="entry name" value="RsuA_PseudoU_synthase"/>
</dbReference>
<dbReference type="Gene3D" id="3.10.290.10">
    <property type="entry name" value="RNA-binding S4 domain"/>
    <property type="match status" value="1"/>
</dbReference>
<dbReference type="GeneID" id="94346193"/>
<protein>
    <recommendedName>
        <fullName evidence="3">RNA-binding S4 domain-containing protein</fullName>
    </recommendedName>
</protein>
<evidence type="ECO:0000259" key="3">
    <source>
        <dbReference type="SMART" id="SM00363"/>
    </source>
</evidence>
<dbReference type="RefSeq" id="XP_067816762.1">
    <property type="nucleotide sequence ID" value="XM_067960522.1"/>
</dbReference>
<evidence type="ECO:0000256" key="2">
    <source>
        <dbReference type="PROSITE-ProRule" id="PRU00182"/>
    </source>
</evidence>
<sequence>MLRIILKRGFTLTHRRRNEALLSDVSIVSSLLSKPPSDDSKGLIRLAKLMAQKGLCSRREAEEYIQAGDVVVNGERVQAKWLKVPTNTDVRLDFQAQRHQNNKITLVLNKPLGYVSSQPELNKTPAVRLLTFANECHELSRMKPKQRVEPVALWKMAVCGRLDVNSTGLLLFTQDGTIAKQLLDPTSGVEKEYLVRLSVMLDPLTDELRRKIEMLQAGVTSDEGITYRAKSVEALNANQLRLVLTEGKKRHIRRMCEHVGLRVVALKRVRIGGVKLGSLPVGQWRYLQPKDRLLSLD</sequence>
<dbReference type="PANTHER" id="PTHR47683:SF2">
    <property type="entry name" value="RNA-BINDING S4 DOMAIN-CONTAINING PROTEIN"/>
    <property type="match status" value="1"/>
</dbReference>
<keyword evidence="1" id="KW-0413">Isomerase</keyword>
<dbReference type="AlphaFoldDB" id="A0A976FI82"/>
<dbReference type="SMART" id="SM00363">
    <property type="entry name" value="S4"/>
    <property type="match status" value="1"/>
</dbReference>
<dbReference type="GO" id="GO:0003723">
    <property type="term" value="F:RNA binding"/>
    <property type="evidence" value="ECO:0007669"/>
    <property type="project" value="UniProtKB-KW"/>
</dbReference>
<dbReference type="EMBL" id="SHOA02000014">
    <property type="protein sequence ID" value="TDH67263.1"/>
    <property type="molecule type" value="Genomic_DNA"/>
</dbReference>
<dbReference type="Pfam" id="PF00849">
    <property type="entry name" value="PseudoU_synth_2"/>
    <property type="match status" value="1"/>
</dbReference>
<dbReference type="PANTHER" id="PTHR47683">
    <property type="entry name" value="PSEUDOURIDINE SYNTHASE FAMILY PROTEIN-RELATED"/>
    <property type="match status" value="1"/>
</dbReference>
<keyword evidence="2" id="KW-0694">RNA-binding</keyword>
<feature type="domain" description="RNA-binding S4" evidence="3">
    <location>
        <begin position="44"/>
        <end position="101"/>
    </location>
</feature>
<dbReference type="InterPro" id="IPR000748">
    <property type="entry name" value="PsdUridine_synth_RsuA/RluB/E/F"/>
</dbReference>
<dbReference type="PROSITE" id="PS50889">
    <property type="entry name" value="S4"/>
    <property type="match status" value="1"/>
</dbReference>
<dbReference type="SUPFAM" id="SSF55174">
    <property type="entry name" value="Alpha-L RNA-binding motif"/>
    <property type="match status" value="1"/>
</dbReference>
<name>A0A976FI82_BRELC</name>
<organism evidence="4 5">
    <name type="scientific">Bremia lactucae</name>
    <name type="common">Lettuce downy mildew</name>
    <dbReference type="NCBI Taxonomy" id="4779"/>
    <lineage>
        <taxon>Eukaryota</taxon>
        <taxon>Sar</taxon>
        <taxon>Stramenopiles</taxon>
        <taxon>Oomycota</taxon>
        <taxon>Peronosporomycetes</taxon>
        <taxon>Peronosporales</taxon>
        <taxon>Peronosporaceae</taxon>
        <taxon>Bremia</taxon>
    </lineage>
</organism>
<evidence type="ECO:0000313" key="4">
    <source>
        <dbReference type="EMBL" id="TDH67263.1"/>
    </source>
</evidence>
<accession>A0A976FI82</accession>
<dbReference type="InterPro" id="IPR042092">
    <property type="entry name" value="PsdUridine_s_RsuA/RluB/E/F_cat"/>
</dbReference>
<dbReference type="SUPFAM" id="SSF55120">
    <property type="entry name" value="Pseudouridine synthase"/>
    <property type="match status" value="1"/>
</dbReference>
<dbReference type="Proteomes" id="UP000294530">
    <property type="component" value="Unassembled WGS sequence"/>
</dbReference>
<reference evidence="4 5" key="1">
    <citation type="journal article" date="2021" name="Genome Biol.">
        <title>AFLAP: assembly-free linkage analysis pipeline using k-mers from genome sequencing data.</title>
        <authorList>
            <person name="Fletcher K."/>
            <person name="Zhang L."/>
            <person name="Gil J."/>
            <person name="Han R."/>
            <person name="Cavanaugh K."/>
            <person name="Michelmore R."/>
        </authorList>
    </citation>
    <scope>NUCLEOTIDE SEQUENCE [LARGE SCALE GENOMIC DNA]</scope>
    <source>
        <strain evidence="4 5">SF5</strain>
    </source>
</reference>
<dbReference type="InterPro" id="IPR006145">
    <property type="entry name" value="PsdUridine_synth_RsuA/RluA"/>
</dbReference>
<dbReference type="Gene3D" id="3.30.70.580">
    <property type="entry name" value="Pseudouridine synthase I, catalytic domain, N-terminal subdomain"/>
    <property type="match status" value="1"/>
</dbReference>
<dbReference type="GO" id="GO:0009982">
    <property type="term" value="F:pseudouridine synthase activity"/>
    <property type="evidence" value="ECO:0007669"/>
    <property type="project" value="InterPro"/>
</dbReference>
<evidence type="ECO:0000256" key="1">
    <source>
        <dbReference type="ARBA" id="ARBA00023235"/>
    </source>
</evidence>
<dbReference type="CDD" id="cd00165">
    <property type="entry name" value="S4"/>
    <property type="match status" value="1"/>
</dbReference>
<evidence type="ECO:0000313" key="5">
    <source>
        <dbReference type="Proteomes" id="UP000294530"/>
    </source>
</evidence>
<dbReference type="InterPro" id="IPR002942">
    <property type="entry name" value="S4_RNA-bd"/>
</dbReference>
<dbReference type="Pfam" id="PF01479">
    <property type="entry name" value="S4"/>
    <property type="match status" value="1"/>
</dbReference>
<dbReference type="NCBIfam" id="TIGR00093">
    <property type="entry name" value="pseudouridine synthase"/>
    <property type="match status" value="1"/>
</dbReference>
<comment type="caution">
    <text evidence="4">The sequence shown here is derived from an EMBL/GenBank/DDBJ whole genome shotgun (WGS) entry which is preliminary data.</text>
</comment>
<dbReference type="InterPro" id="IPR020103">
    <property type="entry name" value="PsdUridine_synth_cat_dom_sf"/>
</dbReference>
<keyword evidence="5" id="KW-1185">Reference proteome</keyword>
<dbReference type="OrthoDB" id="440619at2759"/>
<dbReference type="Gene3D" id="3.30.70.1560">
    <property type="entry name" value="Alpha-L RNA-binding motif"/>
    <property type="match status" value="1"/>
</dbReference>
<proteinExistence type="predicted"/>
<gene>
    <name evidence="4" type="ORF">CCR75_002425</name>
</gene>
<dbReference type="KEGG" id="blac:94346193"/>
<dbReference type="InterPro" id="IPR020094">
    <property type="entry name" value="TruA/RsuA/RluB/E/F_N"/>
</dbReference>
<dbReference type="InterPro" id="IPR036986">
    <property type="entry name" value="S4_RNA-bd_sf"/>
</dbReference>
<dbReference type="GO" id="GO:0001522">
    <property type="term" value="P:pseudouridine synthesis"/>
    <property type="evidence" value="ECO:0007669"/>
    <property type="project" value="InterPro"/>
</dbReference>